<gene>
    <name evidence="5" type="ORF">FPZ12_008550</name>
</gene>
<dbReference type="PANTHER" id="PTHR11516:SF41">
    <property type="entry name" value="3-METHYL-2-OXOBUTANOATE DEHYDROGENASE SUBUNIT ALPHA"/>
    <property type="match status" value="1"/>
</dbReference>
<dbReference type="GO" id="GO:0004739">
    <property type="term" value="F:pyruvate dehydrogenase (acetyl-transferring) activity"/>
    <property type="evidence" value="ECO:0007669"/>
    <property type="project" value="TreeGrafter"/>
</dbReference>
<dbReference type="RefSeq" id="WP_144754432.1">
    <property type="nucleotide sequence ID" value="NZ_VMNW02000008.1"/>
</dbReference>
<dbReference type="Gene3D" id="3.40.50.970">
    <property type="match status" value="1"/>
</dbReference>
<dbReference type="Pfam" id="PF00676">
    <property type="entry name" value="E1_dh"/>
    <property type="match status" value="1"/>
</dbReference>
<evidence type="ECO:0000313" key="5">
    <source>
        <dbReference type="EMBL" id="KAA9164054.1"/>
    </source>
</evidence>
<dbReference type="GO" id="GO:0006086">
    <property type="term" value="P:pyruvate decarboxylation to acetyl-CoA"/>
    <property type="evidence" value="ECO:0007669"/>
    <property type="project" value="TreeGrafter"/>
</dbReference>
<evidence type="ECO:0000256" key="3">
    <source>
        <dbReference type="ARBA" id="ARBA00023052"/>
    </source>
</evidence>
<protein>
    <submittedName>
        <fullName evidence="5">Thiamine pyrophosphate-dependent dehydrogenase E1 component subunit alpha</fullName>
    </submittedName>
</protein>
<sequence>MSAAIKERPKVMTETPALTEDRSAATGGELRDAYGIMRRIRTLEESLTSALKMGQVRAPYYPVRGLEAACAAFGVVLRRTDYLVSTYRCTADVVAKGVPLREVVGEIFGKETGTSKGKGGSMHMAAPHHGLMATTGVVGAGAPIACGLGLASKMSGKDTVTLCTFGDGATSIGAVHESLNLAATWDLPVVFFCQNNQWAEHTSISTYTKNTDLSQRAASLGMRTARVDGFDVRELLSTLHEATAHARNGGGPTFVESLSYRLGPHSFGWDDSYLSPELKADGMERDPVITLRRELIEQGALAPAEADDIDSKIVEEVEDAIVFSQAAGPTPAEELLLDVYATDLDGAVR</sequence>
<evidence type="ECO:0000259" key="4">
    <source>
        <dbReference type="Pfam" id="PF00676"/>
    </source>
</evidence>
<organism evidence="5 6">
    <name type="scientific">Amycolatopsis acidicola</name>
    <dbReference type="NCBI Taxonomy" id="2596893"/>
    <lineage>
        <taxon>Bacteria</taxon>
        <taxon>Bacillati</taxon>
        <taxon>Actinomycetota</taxon>
        <taxon>Actinomycetes</taxon>
        <taxon>Pseudonocardiales</taxon>
        <taxon>Pseudonocardiaceae</taxon>
        <taxon>Amycolatopsis</taxon>
    </lineage>
</organism>
<feature type="domain" description="Dehydrogenase E1 component" evidence="4">
    <location>
        <begin position="37"/>
        <end position="328"/>
    </location>
</feature>
<dbReference type="Proteomes" id="UP000319769">
    <property type="component" value="Unassembled WGS sequence"/>
</dbReference>
<name>A0A5N0VF29_9PSEU</name>
<comment type="cofactor">
    <cofactor evidence="1">
        <name>thiamine diphosphate</name>
        <dbReference type="ChEBI" id="CHEBI:58937"/>
    </cofactor>
</comment>
<dbReference type="PANTHER" id="PTHR11516">
    <property type="entry name" value="PYRUVATE DEHYDROGENASE E1 COMPONENT, ALPHA SUBUNIT BACTERIAL AND ORGANELLAR"/>
    <property type="match status" value="1"/>
</dbReference>
<dbReference type="AlphaFoldDB" id="A0A5N0VF29"/>
<evidence type="ECO:0000313" key="6">
    <source>
        <dbReference type="Proteomes" id="UP000319769"/>
    </source>
</evidence>
<keyword evidence="3" id="KW-0786">Thiamine pyrophosphate</keyword>
<comment type="caution">
    <text evidence="5">The sequence shown here is derived from an EMBL/GenBank/DDBJ whole genome shotgun (WGS) entry which is preliminary data.</text>
</comment>
<dbReference type="CDD" id="cd02000">
    <property type="entry name" value="TPP_E1_PDC_ADC_BCADC"/>
    <property type="match status" value="1"/>
</dbReference>
<evidence type="ECO:0000256" key="1">
    <source>
        <dbReference type="ARBA" id="ARBA00001964"/>
    </source>
</evidence>
<proteinExistence type="predicted"/>
<evidence type="ECO:0000256" key="2">
    <source>
        <dbReference type="ARBA" id="ARBA00023002"/>
    </source>
</evidence>
<dbReference type="OrthoDB" id="9766715at2"/>
<keyword evidence="6" id="KW-1185">Reference proteome</keyword>
<reference evidence="5" key="1">
    <citation type="submission" date="2019-09" db="EMBL/GenBank/DDBJ databases">
        <authorList>
            <person name="Teo W.F.A."/>
            <person name="Duangmal K."/>
        </authorList>
    </citation>
    <scope>NUCLEOTIDE SEQUENCE [LARGE SCALE GENOMIC DNA]</scope>
    <source>
        <strain evidence="5">K81G1</strain>
    </source>
</reference>
<dbReference type="InterPro" id="IPR050642">
    <property type="entry name" value="PDH_E1_Alpha_Subunit"/>
</dbReference>
<dbReference type="GO" id="GO:0000287">
    <property type="term" value="F:magnesium ion binding"/>
    <property type="evidence" value="ECO:0007669"/>
    <property type="project" value="UniProtKB-ARBA"/>
</dbReference>
<keyword evidence="2" id="KW-0560">Oxidoreductase</keyword>
<dbReference type="InterPro" id="IPR029061">
    <property type="entry name" value="THDP-binding"/>
</dbReference>
<dbReference type="EMBL" id="VMNW02000008">
    <property type="protein sequence ID" value="KAA9164054.1"/>
    <property type="molecule type" value="Genomic_DNA"/>
</dbReference>
<dbReference type="InterPro" id="IPR001017">
    <property type="entry name" value="DH_E1"/>
</dbReference>
<dbReference type="SUPFAM" id="SSF52518">
    <property type="entry name" value="Thiamin diphosphate-binding fold (THDP-binding)"/>
    <property type="match status" value="1"/>
</dbReference>
<accession>A0A5N0VF29</accession>